<dbReference type="GO" id="GO:0004707">
    <property type="term" value="F:MAP kinase activity"/>
    <property type="evidence" value="ECO:0007669"/>
    <property type="project" value="UniProtKB-EC"/>
</dbReference>
<dbReference type="Pfam" id="PF00069">
    <property type="entry name" value="Pkinase"/>
    <property type="match status" value="1"/>
</dbReference>
<dbReference type="OrthoDB" id="1939306at2759"/>
<dbReference type="GO" id="GO:0004523">
    <property type="term" value="F:RNA-DNA hybrid ribonuclease activity"/>
    <property type="evidence" value="ECO:0007669"/>
    <property type="project" value="InterPro"/>
</dbReference>
<evidence type="ECO:0000259" key="15">
    <source>
        <dbReference type="PROSITE" id="PS50011"/>
    </source>
</evidence>
<dbReference type="Gene3D" id="3.30.420.10">
    <property type="entry name" value="Ribonuclease H-like superfamily/Ribonuclease H"/>
    <property type="match status" value="1"/>
</dbReference>
<dbReference type="PROSITE" id="PS00107">
    <property type="entry name" value="PROTEIN_KINASE_ATP"/>
    <property type="match status" value="1"/>
</dbReference>
<feature type="region of interest" description="Disordered" evidence="13">
    <location>
        <begin position="324"/>
        <end position="358"/>
    </location>
</feature>
<dbReference type="InterPro" id="IPR017441">
    <property type="entry name" value="Protein_kinase_ATP_BS"/>
</dbReference>
<dbReference type="FunFam" id="3.30.200.20:FF:000046">
    <property type="entry name" value="Mitogen-activated protein kinase"/>
    <property type="match status" value="1"/>
</dbReference>
<evidence type="ECO:0000256" key="8">
    <source>
        <dbReference type="ARBA" id="ARBA00022840"/>
    </source>
</evidence>
<feature type="compositionally biased region" description="Polar residues" evidence="13">
    <location>
        <begin position="324"/>
        <end position="337"/>
    </location>
</feature>
<evidence type="ECO:0000313" key="17">
    <source>
        <dbReference type="Proteomes" id="UP000239757"/>
    </source>
</evidence>
<dbReference type="InterPro" id="IPR044730">
    <property type="entry name" value="RNase_H-like_dom_plant"/>
</dbReference>
<keyword evidence="12" id="KW-0175">Coiled coil</keyword>
<feature type="domain" description="Protein kinase" evidence="15">
    <location>
        <begin position="13"/>
        <end position="268"/>
    </location>
</feature>
<evidence type="ECO:0000256" key="9">
    <source>
        <dbReference type="ARBA" id="ARBA00047592"/>
    </source>
</evidence>
<dbReference type="PROSITE" id="PS50011">
    <property type="entry name" value="PROTEIN_KINASE_DOM"/>
    <property type="match status" value="1"/>
</dbReference>
<evidence type="ECO:0000256" key="14">
    <source>
        <dbReference type="SAM" id="Phobius"/>
    </source>
</evidence>
<dbReference type="EC" id="2.7.11.24" evidence="2"/>
<dbReference type="Gene3D" id="3.30.200.20">
    <property type="entry name" value="Phosphorylase Kinase, domain 1"/>
    <property type="match status" value="2"/>
</dbReference>
<keyword evidence="5" id="KW-0808">Transferase</keyword>
<proteinExistence type="inferred from homology"/>
<keyword evidence="14" id="KW-0472">Membrane</keyword>
<gene>
    <name evidence="16" type="ORF">GOBAR_AA14922</name>
</gene>
<dbReference type="EMBL" id="KZ664397">
    <property type="protein sequence ID" value="PPS05720.1"/>
    <property type="molecule type" value="Genomic_DNA"/>
</dbReference>
<comment type="catalytic activity">
    <reaction evidence="9">
        <text>L-threonyl-[protein] + ATP = O-phospho-L-threonyl-[protein] + ADP + H(+)</text>
        <dbReference type="Rhea" id="RHEA:46608"/>
        <dbReference type="Rhea" id="RHEA-COMP:11060"/>
        <dbReference type="Rhea" id="RHEA-COMP:11605"/>
        <dbReference type="ChEBI" id="CHEBI:15378"/>
        <dbReference type="ChEBI" id="CHEBI:30013"/>
        <dbReference type="ChEBI" id="CHEBI:30616"/>
        <dbReference type="ChEBI" id="CHEBI:61977"/>
        <dbReference type="ChEBI" id="CHEBI:456216"/>
        <dbReference type="EC" id="2.7.11.24"/>
    </reaction>
</comment>
<organism evidence="16 17">
    <name type="scientific">Gossypium barbadense</name>
    <name type="common">Sea Island cotton</name>
    <name type="synonym">Hibiscus barbadensis</name>
    <dbReference type="NCBI Taxonomy" id="3634"/>
    <lineage>
        <taxon>Eukaryota</taxon>
        <taxon>Viridiplantae</taxon>
        <taxon>Streptophyta</taxon>
        <taxon>Embryophyta</taxon>
        <taxon>Tracheophyta</taxon>
        <taxon>Spermatophyta</taxon>
        <taxon>Magnoliopsida</taxon>
        <taxon>eudicotyledons</taxon>
        <taxon>Gunneridae</taxon>
        <taxon>Pentapetalae</taxon>
        <taxon>rosids</taxon>
        <taxon>malvids</taxon>
        <taxon>Malvales</taxon>
        <taxon>Malvaceae</taxon>
        <taxon>Malvoideae</taxon>
        <taxon>Gossypium</taxon>
    </lineage>
</organism>
<keyword evidence="6 11" id="KW-0547">Nucleotide-binding</keyword>
<reference evidence="16 17" key="1">
    <citation type="submission" date="2015-01" db="EMBL/GenBank/DDBJ databases">
        <title>Genome of allotetraploid Gossypium barbadense reveals genomic plasticity and fiber elongation in cotton evolution.</title>
        <authorList>
            <person name="Chen X."/>
            <person name="Liu X."/>
            <person name="Zhao B."/>
            <person name="Zheng H."/>
            <person name="Hu Y."/>
            <person name="Lu G."/>
            <person name="Yang C."/>
            <person name="Chen J."/>
            <person name="Shan C."/>
            <person name="Zhang L."/>
            <person name="Zhou Y."/>
            <person name="Wang L."/>
            <person name="Guo W."/>
            <person name="Bai Y."/>
            <person name="Ruan J."/>
            <person name="Shangguan X."/>
            <person name="Mao Y."/>
            <person name="Jiang J."/>
            <person name="Zhu Y."/>
            <person name="Lei J."/>
            <person name="Kang H."/>
            <person name="Chen S."/>
            <person name="He X."/>
            <person name="Wang R."/>
            <person name="Wang Y."/>
            <person name="Chen J."/>
            <person name="Wang L."/>
            <person name="Yu S."/>
            <person name="Wang B."/>
            <person name="Wei J."/>
            <person name="Song S."/>
            <person name="Lu X."/>
            <person name="Gao Z."/>
            <person name="Gu W."/>
            <person name="Deng X."/>
            <person name="Ma D."/>
            <person name="Wang S."/>
            <person name="Liang W."/>
            <person name="Fang L."/>
            <person name="Cai C."/>
            <person name="Zhu X."/>
            <person name="Zhou B."/>
            <person name="Zhang Y."/>
            <person name="Chen Z."/>
            <person name="Xu S."/>
            <person name="Zhu R."/>
            <person name="Wang S."/>
            <person name="Zhang T."/>
            <person name="Zhao G."/>
        </authorList>
    </citation>
    <scope>NUCLEOTIDE SEQUENCE [LARGE SCALE GENOMIC DNA]</scope>
    <source>
        <strain evidence="17">cv. Xinhai21</strain>
        <tissue evidence="16">Leaf</tissue>
    </source>
</reference>
<dbReference type="PANTHER" id="PTHR24055">
    <property type="entry name" value="MITOGEN-ACTIVATED PROTEIN KINASE"/>
    <property type="match status" value="1"/>
</dbReference>
<name>A0A2P5XQV1_GOSBA</name>
<evidence type="ECO:0000256" key="5">
    <source>
        <dbReference type="ARBA" id="ARBA00022679"/>
    </source>
</evidence>
<dbReference type="Pfam" id="PF13456">
    <property type="entry name" value="RVT_3"/>
    <property type="match status" value="1"/>
</dbReference>
<feature type="binding site" evidence="11">
    <location>
        <position position="43"/>
    </location>
    <ligand>
        <name>ATP</name>
        <dbReference type="ChEBI" id="CHEBI:30616"/>
    </ligand>
</feature>
<dbReference type="GO" id="GO:0005524">
    <property type="term" value="F:ATP binding"/>
    <property type="evidence" value="ECO:0007669"/>
    <property type="project" value="UniProtKB-UniRule"/>
</dbReference>
<dbReference type="SUPFAM" id="SSF56112">
    <property type="entry name" value="Protein kinase-like (PK-like)"/>
    <property type="match status" value="1"/>
</dbReference>
<comment type="similarity">
    <text evidence="1">Belongs to the protein kinase superfamily. CMGC Ser/Thr protein kinase family. MAP kinase subfamily.</text>
</comment>
<dbReference type="InterPro" id="IPR000719">
    <property type="entry name" value="Prot_kinase_dom"/>
</dbReference>
<keyword evidence="8 11" id="KW-0067">ATP-binding</keyword>
<evidence type="ECO:0000256" key="12">
    <source>
        <dbReference type="SAM" id="Coils"/>
    </source>
</evidence>
<keyword evidence="14" id="KW-0812">Transmembrane</keyword>
<evidence type="ECO:0000313" key="16">
    <source>
        <dbReference type="EMBL" id="PPS05720.1"/>
    </source>
</evidence>
<keyword evidence="14" id="KW-1133">Transmembrane helix</keyword>
<dbReference type="CDD" id="cd06222">
    <property type="entry name" value="RNase_H_like"/>
    <property type="match status" value="1"/>
</dbReference>
<feature type="coiled-coil region" evidence="12">
    <location>
        <begin position="590"/>
        <end position="812"/>
    </location>
</feature>
<dbReference type="InterPro" id="IPR050117">
    <property type="entry name" value="MAPK"/>
</dbReference>
<evidence type="ECO:0000256" key="7">
    <source>
        <dbReference type="ARBA" id="ARBA00022777"/>
    </source>
</evidence>
<evidence type="ECO:0000256" key="10">
    <source>
        <dbReference type="ARBA" id="ARBA00048312"/>
    </source>
</evidence>
<keyword evidence="7" id="KW-0418">Kinase</keyword>
<feature type="region of interest" description="Disordered" evidence="13">
    <location>
        <begin position="403"/>
        <end position="433"/>
    </location>
</feature>
<evidence type="ECO:0000256" key="3">
    <source>
        <dbReference type="ARBA" id="ARBA00022527"/>
    </source>
</evidence>
<accession>A0A2P5XQV1</accession>
<dbReference type="AlphaFoldDB" id="A0A2P5XQV1"/>
<dbReference type="Proteomes" id="UP000239757">
    <property type="component" value="Unassembled WGS sequence"/>
</dbReference>
<dbReference type="GO" id="GO:0003676">
    <property type="term" value="F:nucleic acid binding"/>
    <property type="evidence" value="ECO:0007669"/>
    <property type="project" value="InterPro"/>
</dbReference>
<evidence type="ECO:0000256" key="1">
    <source>
        <dbReference type="ARBA" id="ARBA00008832"/>
    </source>
</evidence>
<feature type="transmembrane region" description="Helical" evidence="14">
    <location>
        <begin position="830"/>
        <end position="849"/>
    </location>
</feature>
<comment type="catalytic activity">
    <reaction evidence="10">
        <text>L-seryl-[protein] + ATP = O-phospho-L-seryl-[protein] + ADP + H(+)</text>
        <dbReference type="Rhea" id="RHEA:17989"/>
        <dbReference type="Rhea" id="RHEA-COMP:9863"/>
        <dbReference type="Rhea" id="RHEA-COMP:11604"/>
        <dbReference type="ChEBI" id="CHEBI:15378"/>
        <dbReference type="ChEBI" id="CHEBI:29999"/>
        <dbReference type="ChEBI" id="CHEBI:30616"/>
        <dbReference type="ChEBI" id="CHEBI:83421"/>
        <dbReference type="ChEBI" id="CHEBI:456216"/>
        <dbReference type="EC" id="2.7.11.24"/>
    </reaction>
</comment>
<evidence type="ECO:0000256" key="6">
    <source>
        <dbReference type="ARBA" id="ARBA00022741"/>
    </source>
</evidence>
<keyword evidence="3" id="KW-0723">Serine/threonine-protein kinase</keyword>
<protein>
    <recommendedName>
        <fullName evidence="2">mitogen-activated protein kinase</fullName>
        <ecNumber evidence="2">2.7.11.24</ecNumber>
    </recommendedName>
</protein>
<evidence type="ECO:0000256" key="2">
    <source>
        <dbReference type="ARBA" id="ARBA00012411"/>
    </source>
</evidence>
<dbReference type="Gene3D" id="1.10.510.10">
    <property type="entry name" value="Transferase(Phosphotransferase) domain 1"/>
    <property type="match status" value="2"/>
</dbReference>
<keyword evidence="4" id="KW-0597">Phosphoprotein</keyword>
<dbReference type="InterPro" id="IPR002156">
    <property type="entry name" value="RNaseH_domain"/>
</dbReference>
<evidence type="ECO:0000256" key="4">
    <source>
        <dbReference type="ARBA" id="ARBA00022553"/>
    </source>
</evidence>
<dbReference type="InterPro" id="IPR011009">
    <property type="entry name" value="Kinase-like_dom_sf"/>
</dbReference>
<evidence type="ECO:0000256" key="13">
    <source>
        <dbReference type="SAM" id="MobiDB-lite"/>
    </source>
</evidence>
<sequence>MDFFSEYGDATRFKIQEVIGKGSYGVVCSAIDTHTGEKVAIKKIHDIFEHISDAARILREIKLLRLLRHPDIVEIKHIMLPPSRRDFKDIYVVFELMESDLHQVIKANDDLTREHYQFFLYQLLRALKYIHTGNFHSILARLHVLRLSLGLQLYLFHLTFSMVRNEKARRYLTSMRKKQPIPFEQKFPNADPLALRLLQRLLAFDPKDRPTAEEALADPYFKGLARVEREPSCQPITKMEFEFERRRVTKDDIQELIFREILEYHPQLLKDHMNGTERTNFLYPSAVDQFKKQFAHLEENGGKSAPVIPLERKHVSLPRSTIVHSNTIAPKEQQPSLKSLKERQNAEEAYQASKSLQAQQRIPLAKPGKIVGPVALYENGTIMKDAYDTRTFIRSTGLPPQAVHPAYTYSKSNTGNQERSERELPSQAKQGPQCSMAAKFSPDIAINIDSNPFFMTRVKKVELADNRITNDTNLLQPRGHYSGIGVGASAAATGPAQRKAGTGILDGFILHQRQGFNRVVIQSDSLQAVLVIKDNTSVDLSSTLLRWIQRILMQGGQWILKHIPREINKIAYCLAKMTSEGETGMQASKEKKMTRRSDENEAKLKELSKKLEALQKEKLELRNENKEVKETIEKLTLEIDEFRHREVERKTETDQWEDEMVLESLASRSAELENEVSRLQHDLITSMSEIDEANKDAVELKRGLEEKAWVIEGMEKEISELKKEKLEIEKRERDLERKLGVLEVRETEERSKKVRLEEEMKEKVDELKKNANALQAEVARTKAELDKTNAEIVEFEERAKLLESNMLQVKERVEGKTSGAIKGRSKVKGWLLEVPAVAILFAAAVVFLCSRQRS</sequence>
<evidence type="ECO:0000256" key="11">
    <source>
        <dbReference type="PROSITE-ProRule" id="PRU10141"/>
    </source>
</evidence>
<dbReference type="InterPro" id="IPR036397">
    <property type="entry name" value="RNaseH_sf"/>
</dbReference>